<accession>A0AAD7GR65</accession>
<dbReference type="EMBL" id="JARKIB010000502">
    <property type="protein sequence ID" value="KAJ7703407.1"/>
    <property type="molecule type" value="Genomic_DNA"/>
</dbReference>
<dbReference type="AlphaFoldDB" id="A0AAD7GR65"/>
<organism evidence="1 2">
    <name type="scientific">Mycena metata</name>
    <dbReference type="NCBI Taxonomy" id="1033252"/>
    <lineage>
        <taxon>Eukaryota</taxon>
        <taxon>Fungi</taxon>
        <taxon>Dikarya</taxon>
        <taxon>Basidiomycota</taxon>
        <taxon>Agaricomycotina</taxon>
        <taxon>Agaricomycetes</taxon>
        <taxon>Agaricomycetidae</taxon>
        <taxon>Agaricales</taxon>
        <taxon>Marasmiineae</taxon>
        <taxon>Mycenaceae</taxon>
        <taxon>Mycena</taxon>
    </lineage>
</organism>
<reference evidence="1" key="1">
    <citation type="submission" date="2023-03" db="EMBL/GenBank/DDBJ databases">
        <title>Massive genome expansion in bonnet fungi (Mycena s.s.) driven by repeated elements and novel gene families across ecological guilds.</title>
        <authorList>
            <consortium name="Lawrence Berkeley National Laboratory"/>
            <person name="Harder C.B."/>
            <person name="Miyauchi S."/>
            <person name="Viragh M."/>
            <person name="Kuo A."/>
            <person name="Thoen E."/>
            <person name="Andreopoulos B."/>
            <person name="Lu D."/>
            <person name="Skrede I."/>
            <person name="Drula E."/>
            <person name="Henrissat B."/>
            <person name="Morin E."/>
            <person name="Kohler A."/>
            <person name="Barry K."/>
            <person name="LaButti K."/>
            <person name="Morin E."/>
            <person name="Salamov A."/>
            <person name="Lipzen A."/>
            <person name="Mereny Z."/>
            <person name="Hegedus B."/>
            <person name="Baldrian P."/>
            <person name="Stursova M."/>
            <person name="Weitz H."/>
            <person name="Taylor A."/>
            <person name="Grigoriev I.V."/>
            <person name="Nagy L.G."/>
            <person name="Martin F."/>
            <person name="Kauserud H."/>
        </authorList>
    </citation>
    <scope>NUCLEOTIDE SEQUENCE</scope>
    <source>
        <strain evidence="1">CBHHK182m</strain>
    </source>
</reference>
<dbReference type="Proteomes" id="UP001215598">
    <property type="component" value="Unassembled WGS sequence"/>
</dbReference>
<sequence length="95" mass="10998">MLRRIDILRACYVAQSESPNLEKMQRLRMLEISVELSCSEILEVNGHRQNNPFNDVMRALATAPPTIKYLVLNLEINHPDELPNFMHVFLDEFGS</sequence>
<protein>
    <submittedName>
        <fullName evidence="1">Uncharacterized protein</fullName>
    </submittedName>
</protein>
<proteinExistence type="predicted"/>
<comment type="caution">
    <text evidence="1">The sequence shown here is derived from an EMBL/GenBank/DDBJ whole genome shotgun (WGS) entry which is preliminary data.</text>
</comment>
<keyword evidence="2" id="KW-1185">Reference proteome</keyword>
<evidence type="ECO:0000313" key="2">
    <source>
        <dbReference type="Proteomes" id="UP001215598"/>
    </source>
</evidence>
<name>A0AAD7GR65_9AGAR</name>
<evidence type="ECO:0000313" key="1">
    <source>
        <dbReference type="EMBL" id="KAJ7703407.1"/>
    </source>
</evidence>
<gene>
    <name evidence="1" type="ORF">B0H16DRAFT_1747933</name>
</gene>